<evidence type="ECO:0000313" key="1">
    <source>
        <dbReference type="EMBL" id="PKY49715.1"/>
    </source>
</evidence>
<comment type="caution">
    <text evidence="1">The sequence shown here is derived from an EMBL/GenBank/DDBJ whole genome shotgun (WGS) entry which is preliminary data.</text>
</comment>
<name>A0A2I1GT25_9GLOM</name>
<keyword evidence="2" id="KW-1185">Reference proteome</keyword>
<proteinExistence type="predicted"/>
<sequence>MPIIKILANRSYHSLEVSESDEINSNKTIICLKILLQNFKQQNYSDFAKIDSRGSFNEDEEKYDKETEKVLIDSQKNADDLI</sequence>
<protein>
    <submittedName>
        <fullName evidence="1">Uncharacterized protein</fullName>
    </submittedName>
</protein>
<evidence type="ECO:0000313" key="2">
    <source>
        <dbReference type="Proteomes" id="UP000234323"/>
    </source>
</evidence>
<dbReference type="AlphaFoldDB" id="A0A2I1GT25"/>
<reference evidence="1 2" key="1">
    <citation type="submission" date="2015-10" db="EMBL/GenBank/DDBJ databases">
        <title>Genome analyses suggest a sexual origin of heterokaryosis in a supposedly ancient asexual fungus.</title>
        <authorList>
            <person name="Ropars J."/>
            <person name="Sedzielewska K."/>
            <person name="Noel J."/>
            <person name="Charron P."/>
            <person name="Farinelli L."/>
            <person name="Marton T."/>
            <person name="Kruger M."/>
            <person name="Pelin A."/>
            <person name="Brachmann A."/>
            <person name="Corradi N."/>
        </authorList>
    </citation>
    <scope>NUCLEOTIDE SEQUENCE [LARGE SCALE GENOMIC DNA]</scope>
    <source>
        <strain evidence="1 2">A4</strain>
    </source>
</reference>
<organism evidence="1 2">
    <name type="scientific">Rhizophagus irregularis</name>
    <dbReference type="NCBI Taxonomy" id="588596"/>
    <lineage>
        <taxon>Eukaryota</taxon>
        <taxon>Fungi</taxon>
        <taxon>Fungi incertae sedis</taxon>
        <taxon>Mucoromycota</taxon>
        <taxon>Glomeromycotina</taxon>
        <taxon>Glomeromycetes</taxon>
        <taxon>Glomerales</taxon>
        <taxon>Glomeraceae</taxon>
        <taxon>Rhizophagus</taxon>
    </lineage>
</organism>
<dbReference type="Proteomes" id="UP000234323">
    <property type="component" value="Unassembled WGS sequence"/>
</dbReference>
<accession>A0A2I1GT25</accession>
<gene>
    <name evidence="1" type="ORF">RhiirA4_465808</name>
</gene>
<dbReference type="EMBL" id="LLXI01000774">
    <property type="protein sequence ID" value="PKY49715.1"/>
    <property type="molecule type" value="Genomic_DNA"/>
</dbReference>